<gene>
    <name evidence="2" type="ORF">JOQ06_019801</name>
</gene>
<dbReference type="Proteomes" id="UP001219934">
    <property type="component" value="Unassembled WGS sequence"/>
</dbReference>
<comment type="caution">
    <text evidence="2">The sequence shown here is derived from an EMBL/GenBank/DDBJ whole genome shotgun (WGS) entry which is preliminary data.</text>
</comment>
<sequence>GLLLGSCGLLTLPCLLSVPRGYTSVDWDSSDFISRSVVFEDPSCFLCLGGASVMTNPVNTAQVQASSWPQLDSCWYPALFPPHGMGEGILPIHTNITSLLVVDGAGCELVEMDDHKLIARGWPVAKLLEYQWEDPLLTK</sequence>
<feature type="chain" id="PRO_5041992969" evidence="1">
    <location>
        <begin position="18"/>
        <end position="139"/>
    </location>
</feature>
<feature type="non-terminal residue" evidence="2">
    <location>
        <position position="1"/>
    </location>
</feature>
<evidence type="ECO:0000313" key="2">
    <source>
        <dbReference type="EMBL" id="KAJ4948265.1"/>
    </source>
</evidence>
<feature type="signal peptide" evidence="1">
    <location>
        <begin position="1"/>
        <end position="17"/>
    </location>
</feature>
<dbReference type="AlphaFoldDB" id="A0AAD6BMZ8"/>
<evidence type="ECO:0000256" key="1">
    <source>
        <dbReference type="SAM" id="SignalP"/>
    </source>
</evidence>
<proteinExistence type="predicted"/>
<keyword evidence="3" id="KW-1185">Reference proteome</keyword>
<evidence type="ECO:0000313" key="3">
    <source>
        <dbReference type="Proteomes" id="UP001219934"/>
    </source>
</evidence>
<dbReference type="EMBL" id="JAPTMU010000001">
    <property type="protein sequence ID" value="KAJ4948265.1"/>
    <property type="molecule type" value="Genomic_DNA"/>
</dbReference>
<organism evidence="2 3">
    <name type="scientific">Pogonophryne albipinna</name>
    <dbReference type="NCBI Taxonomy" id="1090488"/>
    <lineage>
        <taxon>Eukaryota</taxon>
        <taxon>Metazoa</taxon>
        <taxon>Chordata</taxon>
        <taxon>Craniata</taxon>
        <taxon>Vertebrata</taxon>
        <taxon>Euteleostomi</taxon>
        <taxon>Actinopterygii</taxon>
        <taxon>Neopterygii</taxon>
        <taxon>Teleostei</taxon>
        <taxon>Neoteleostei</taxon>
        <taxon>Acanthomorphata</taxon>
        <taxon>Eupercaria</taxon>
        <taxon>Perciformes</taxon>
        <taxon>Notothenioidei</taxon>
        <taxon>Pogonophryne</taxon>
    </lineage>
</organism>
<name>A0AAD6BMZ8_9TELE</name>
<accession>A0AAD6BMZ8</accession>
<protein>
    <submittedName>
        <fullName evidence="2">Uncharacterized protein</fullName>
    </submittedName>
</protein>
<keyword evidence="1" id="KW-0732">Signal</keyword>
<reference evidence="2" key="1">
    <citation type="submission" date="2022-11" db="EMBL/GenBank/DDBJ databases">
        <title>Chromosome-level genome of Pogonophryne albipinna.</title>
        <authorList>
            <person name="Jo E."/>
        </authorList>
    </citation>
    <scope>NUCLEOTIDE SEQUENCE</scope>
    <source>
        <strain evidence="2">SGF0006</strain>
        <tissue evidence="2">Muscle</tissue>
    </source>
</reference>